<dbReference type="SUPFAM" id="SSF46894">
    <property type="entry name" value="C-terminal effector domain of the bipartite response regulators"/>
    <property type="match status" value="1"/>
</dbReference>
<keyword evidence="4" id="KW-0804">Transcription</keyword>
<name>A0A2T1A2G2_9ACTN</name>
<dbReference type="GO" id="GO:0006355">
    <property type="term" value="P:regulation of DNA-templated transcription"/>
    <property type="evidence" value="ECO:0007669"/>
    <property type="project" value="InterPro"/>
</dbReference>
<dbReference type="PRINTS" id="PR00038">
    <property type="entry name" value="HTHLUXR"/>
</dbReference>
<dbReference type="SMART" id="SM00448">
    <property type="entry name" value="REC"/>
    <property type="match status" value="1"/>
</dbReference>
<evidence type="ECO:0000256" key="1">
    <source>
        <dbReference type="ARBA" id="ARBA00022553"/>
    </source>
</evidence>
<dbReference type="PROSITE" id="PS00622">
    <property type="entry name" value="HTH_LUXR_1"/>
    <property type="match status" value="1"/>
</dbReference>
<accession>A0A2T1A2G2</accession>
<dbReference type="PROSITE" id="PS50043">
    <property type="entry name" value="HTH_LUXR_2"/>
    <property type="match status" value="1"/>
</dbReference>
<evidence type="ECO:0000256" key="3">
    <source>
        <dbReference type="ARBA" id="ARBA00023125"/>
    </source>
</evidence>
<dbReference type="OrthoDB" id="9808843at2"/>
<dbReference type="PANTHER" id="PTHR43214">
    <property type="entry name" value="TWO-COMPONENT RESPONSE REGULATOR"/>
    <property type="match status" value="1"/>
</dbReference>
<keyword evidence="1 5" id="KW-0597">Phosphoprotein</keyword>
<dbReference type="PANTHER" id="PTHR43214:SF24">
    <property type="entry name" value="TRANSCRIPTIONAL REGULATORY PROTEIN NARL-RELATED"/>
    <property type="match status" value="1"/>
</dbReference>
<sequence>MTIRVVLADDEALVLGGLSMLLSVASDIEVLAQVNDGRAAVEAVTELRPDVAILDVRMPNMDGVEATRRITAGGIEVAADRREVSVLVLSTFNLDKAVFAALRAGASGFLLKDAAPQDLVPATRAVAAGEAWLDPAVARTLISEFTARPDNALPPAEDLALLTPREREVLILMAEGLNNAEIAAHLVLGEGTVKTHVSRILMKLGLRDRTQAVVMAFRSHLVTPGPPPR</sequence>
<dbReference type="GO" id="GO:0003677">
    <property type="term" value="F:DNA binding"/>
    <property type="evidence" value="ECO:0007669"/>
    <property type="project" value="UniProtKB-KW"/>
</dbReference>
<dbReference type="InterPro" id="IPR001789">
    <property type="entry name" value="Sig_transdc_resp-reg_receiver"/>
</dbReference>
<proteinExistence type="predicted"/>
<dbReference type="Proteomes" id="UP000237752">
    <property type="component" value="Unassembled WGS sequence"/>
</dbReference>
<dbReference type="GO" id="GO:0000160">
    <property type="term" value="P:phosphorelay signal transduction system"/>
    <property type="evidence" value="ECO:0007669"/>
    <property type="project" value="InterPro"/>
</dbReference>
<evidence type="ECO:0000256" key="4">
    <source>
        <dbReference type="ARBA" id="ARBA00023163"/>
    </source>
</evidence>
<comment type="caution">
    <text evidence="8">The sequence shown here is derived from an EMBL/GenBank/DDBJ whole genome shotgun (WGS) entry which is preliminary data.</text>
</comment>
<evidence type="ECO:0000256" key="2">
    <source>
        <dbReference type="ARBA" id="ARBA00023015"/>
    </source>
</evidence>
<keyword evidence="9" id="KW-1185">Reference proteome</keyword>
<dbReference type="RefSeq" id="WP_106348329.1">
    <property type="nucleotide sequence ID" value="NZ_PVUE01000004.1"/>
</dbReference>
<evidence type="ECO:0000259" key="7">
    <source>
        <dbReference type="PROSITE" id="PS50110"/>
    </source>
</evidence>
<evidence type="ECO:0000256" key="5">
    <source>
        <dbReference type="PROSITE-ProRule" id="PRU00169"/>
    </source>
</evidence>
<keyword evidence="2" id="KW-0805">Transcription regulation</keyword>
<dbReference type="SUPFAM" id="SSF52172">
    <property type="entry name" value="CheY-like"/>
    <property type="match status" value="1"/>
</dbReference>
<dbReference type="EMBL" id="PVUE01000004">
    <property type="protein sequence ID" value="PRZ42795.1"/>
    <property type="molecule type" value="Genomic_DNA"/>
</dbReference>
<dbReference type="InterPro" id="IPR058245">
    <property type="entry name" value="NreC/VraR/RcsB-like_REC"/>
</dbReference>
<dbReference type="Pfam" id="PF00072">
    <property type="entry name" value="Response_reg"/>
    <property type="match status" value="1"/>
</dbReference>
<keyword evidence="3" id="KW-0238">DNA-binding</keyword>
<reference evidence="8 9" key="1">
    <citation type="submission" date="2018-03" db="EMBL/GenBank/DDBJ databases">
        <title>Genomic Encyclopedia of Archaeal and Bacterial Type Strains, Phase II (KMG-II): from individual species to whole genera.</title>
        <authorList>
            <person name="Goeker M."/>
        </authorList>
    </citation>
    <scope>NUCLEOTIDE SEQUENCE [LARGE SCALE GENOMIC DNA]</scope>
    <source>
        <strain evidence="8 9">DSM 100065</strain>
    </source>
</reference>
<dbReference type="CDD" id="cd17535">
    <property type="entry name" value="REC_NarL-like"/>
    <property type="match status" value="1"/>
</dbReference>
<evidence type="ECO:0000313" key="8">
    <source>
        <dbReference type="EMBL" id="PRZ42795.1"/>
    </source>
</evidence>
<evidence type="ECO:0000313" key="9">
    <source>
        <dbReference type="Proteomes" id="UP000237752"/>
    </source>
</evidence>
<dbReference type="CDD" id="cd06170">
    <property type="entry name" value="LuxR_C_like"/>
    <property type="match status" value="1"/>
</dbReference>
<dbReference type="InterPro" id="IPR011006">
    <property type="entry name" value="CheY-like_superfamily"/>
</dbReference>
<dbReference type="Gene3D" id="3.40.50.2300">
    <property type="match status" value="1"/>
</dbReference>
<dbReference type="AlphaFoldDB" id="A0A2T1A2G2"/>
<feature type="domain" description="Response regulatory" evidence="7">
    <location>
        <begin position="4"/>
        <end position="127"/>
    </location>
</feature>
<dbReference type="PROSITE" id="PS50110">
    <property type="entry name" value="RESPONSE_REGULATORY"/>
    <property type="match status" value="1"/>
</dbReference>
<dbReference type="SMART" id="SM00421">
    <property type="entry name" value="HTH_LUXR"/>
    <property type="match status" value="1"/>
</dbReference>
<dbReference type="InterPro" id="IPR000792">
    <property type="entry name" value="Tscrpt_reg_LuxR_C"/>
</dbReference>
<protein>
    <submittedName>
        <fullName evidence="8">LuxR family two component transcriptional regulator</fullName>
    </submittedName>
</protein>
<organism evidence="8 9">
    <name type="scientific">Antricoccus suffuscus</name>
    <dbReference type="NCBI Taxonomy" id="1629062"/>
    <lineage>
        <taxon>Bacteria</taxon>
        <taxon>Bacillati</taxon>
        <taxon>Actinomycetota</taxon>
        <taxon>Actinomycetes</taxon>
        <taxon>Geodermatophilales</taxon>
        <taxon>Antricoccaceae</taxon>
        <taxon>Antricoccus</taxon>
    </lineage>
</organism>
<gene>
    <name evidence="8" type="ORF">CLV47_104142</name>
</gene>
<feature type="modified residue" description="4-aspartylphosphate" evidence="5">
    <location>
        <position position="55"/>
    </location>
</feature>
<evidence type="ECO:0000259" key="6">
    <source>
        <dbReference type="PROSITE" id="PS50043"/>
    </source>
</evidence>
<feature type="domain" description="HTH luxR-type" evidence="6">
    <location>
        <begin position="155"/>
        <end position="220"/>
    </location>
</feature>
<dbReference type="InterPro" id="IPR039420">
    <property type="entry name" value="WalR-like"/>
</dbReference>
<dbReference type="Pfam" id="PF00196">
    <property type="entry name" value="GerE"/>
    <property type="match status" value="1"/>
</dbReference>
<dbReference type="InterPro" id="IPR016032">
    <property type="entry name" value="Sig_transdc_resp-reg_C-effctor"/>
</dbReference>